<keyword evidence="3" id="KW-1185">Reference proteome</keyword>
<accession>A0A2B4SGV8</accession>
<dbReference type="Proteomes" id="UP000225706">
    <property type="component" value="Unassembled WGS sequence"/>
</dbReference>
<dbReference type="InterPro" id="IPR012674">
    <property type="entry name" value="Calycin"/>
</dbReference>
<proteinExistence type="predicted"/>
<protein>
    <submittedName>
        <fullName evidence="2">Outer membrane lipoprotein Blc</fullName>
    </submittedName>
</protein>
<sequence length="256" mass="29172">MEREAGRTTIALHVTIFRNSDSYKPRGYESFFLYTHAAELVALSPRRCPSEDNMKYTVFLMAAFLSCAFGIDTVPSLNVTKYLGRWYQMYADPAVMETSERNAVCVTADYSLRKDGKIGVLNRGRLYTPTGEESSITGYAYMTDPKEPGKLTLHLDGVPFLGSYWVVKLGPPTFGVEGLYQYSVVTDSTQIMLFVLTRDVETFRNQYDEEVKSFLAENGFTHLYNKPVATLQDKKCLYGAKRPSPYQTMKEFLRYE</sequence>
<dbReference type="InterPro" id="IPR047202">
    <property type="entry name" value="Lipocalin_Blc-like_dom"/>
</dbReference>
<evidence type="ECO:0000313" key="2">
    <source>
        <dbReference type="EMBL" id="PFX27675.1"/>
    </source>
</evidence>
<dbReference type="Pfam" id="PF08212">
    <property type="entry name" value="Lipocalin_2"/>
    <property type="match status" value="1"/>
</dbReference>
<dbReference type="InterPro" id="IPR000566">
    <property type="entry name" value="Lipocln_cytosolic_FA-bd_dom"/>
</dbReference>
<feature type="domain" description="Lipocalin/cytosolic fatty-acid binding" evidence="1">
    <location>
        <begin position="77"/>
        <end position="213"/>
    </location>
</feature>
<dbReference type="AlphaFoldDB" id="A0A2B4SGV8"/>
<evidence type="ECO:0000259" key="1">
    <source>
        <dbReference type="Pfam" id="PF08212"/>
    </source>
</evidence>
<reference evidence="3" key="1">
    <citation type="journal article" date="2017" name="bioRxiv">
        <title>Comparative analysis of the genomes of Stylophora pistillata and Acropora digitifera provides evidence for extensive differences between species of corals.</title>
        <authorList>
            <person name="Voolstra C.R."/>
            <person name="Li Y."/>
            <person name="Liew Y.J."/>
            <person name="Baumgarten S."/>
            <person name="Zoccola D."/>
            <person name="Flot J.-F."/>
            <person name="Tambutte S."/>
            <person name="Allemand D."/>
            <person name="Aranda M."/>
        </authorList>
    </citation>
    <scope>NUCLEOTIDE SEQUENCE [LARGE SCALE GENOMIC DNA]</scope>
</reference>
<keyword evidence="2" id="KW-0449">Lipoprotein</keyword>
<dbReference type="CDD" id="cd19438">
    <property type="entry name" value="lipocalin_Blc-like"/>
    <property type="match status" value="1"/>
</dbReference>
<evidence type="ECO:0000313" key="3">
    <source>
        <dbReference type="Proteomes" id="UP000225706"/>
    </source>
</evidence>
<dbReference type="Gene3D" id="2.40.128.20">
    <property type="match status" value="1"/>
</dbReference>
<comment type="caution">
    <text evidence="2">The sequence shown here is derived from an EMBL/GenBank/DDBJ whole genome shotgun (WGS) entry which is preliminary data.</text>
</comment>
<organism evidence="2 3">
    <name type="scientific">Stylophora pistillata</name>
    <name type="common">Smooth cauliflower coral</name>
    <dbReference type="NCBI Taxonomy" id="50429"/>
    <lineage>
        <taxon>Eukaryota</taxon>
        <taxon>Metazoa</taxon>
        <taxon>Cnidaria</taxon>
        <taxon>Anthozoa</taxon>
        <taxon>Hexacorallia</taxon>
        <taxon>Scleractinia</taxon>
        <taxon>Astrocoeniina</taxon>
        <taxon>Pocilloporidae</taxon>
        <taxon>Stylophora</taxon>
    </lineage>
</organism>
<dbReference type="OrthoDB" id="565904at2759"/>
<gene>
    <name evidence="2" type="primary">blc</name>
    <name evidence="2" type="ORF">AWC38_SpisGene7606</name>
</gene>
<dbReference type="PANTHER" id="PTHR10612:SF34">
    <property type="entry name" value="APOLIPOPROTEIN D"/>
    <property type="match status" value="1"/>
</dbReference>
<dbReference type="GO" id="GO:0006950">
    <property type="term" value="P:response to stress"/>
    <property type="evidence" value="ECO:0007669"/>
    <property type="project" value="UniProtKB-ARBA"/>
</dbReference>
<name>A0A2B4SGV8_STYPI</name>
<dbReference type="EMBL" id="LSMT01000098">
    <property type="protein sequence ID" value="PFX27675.1"/>
    <property type="molecule type" value="Genomic_DNA"/>
</dbReference>
<dbReference type="PANTHER" id="PTHR10612">
    <property type="entry name" value="APOLIPOPROTEIN D"/>
    <property type="match status" value="1"/>
</dbReference>
<dbReference type="SUPFAM" id="SSF50814">
    <property type="entry name" value="Lipocalins"/>
    <property type="match status" value="1"/>
</dbReference>